<sequence length="116" mass="14006">MEIRKKNVVKLIRNQTNYSEEEALEKLNQWNNDYLKVIKEYLNPNFEKKKKEKKISTNQKIMKELRYFMDNSSKQYINKKNNIDTVDDKLKMQVNTNIANINYIEKNIDKIDSNVN</sequence>
<evidence type="ECO:0000313" key="1">
    <source>
        <dbReference type="EMBL" id="QHS98415.1"/>
    </source>
</evidence>
<name>A0A6C0C158_9ZZZZ</name>
<proteinExistence type="predicted"/>
<reference evidence="1" key="1">
    <citation type="journal article" date="2020" name="Nature">
        <title>Giant virus diversity and host interactions through global metagenomics.</title>
        <authorList>
            <person name="Schulz F."/>
            <person name="Roux S."/>
            <person name="Paez-Espino D."/>
            <person name="Jungbluth S."/>
            <person name="Walsh D.A."/>
            <person name="Denef V.J."/>
            <person name="McMahon K.D."/>
            <person name="Konstantinidis K.T."/>
            <person name="Eloe-Fadrosh E.A."/>
            <person name="Kyrpides N.C."/>
            <person name="Woyke T."/>
        </authorList>
    </citation>
    <scope>NUCLEOTIDE SEQUENCE</scope>
    <source>
        <strain evidence="1">GVMAG-M-3300020185-18</strain>
    </source>
</reference>
<dbReference type="AlphaFoldDB" id="A0A6C0C158"/>
<accession>A0A6C0C158</accession>
<organism evidence="1">
    <name type="scientific">viral metagenome</name>
    <dbReference type="NCBI Taxonomy" id="1070528"/>
    <lineage>
        <taxon>unclassified sequences</taxon>
        <taxon>metagenomes</taxon>
        <taxon>organismal metagenomes</taxon>
    </lineage>
</organism>
<dbReference type="EMBL" id="MN739316">
    <property type="protein sequence ID" value="QHS98415.1"/>
    <property type="molecule type" value="Genomic_DNA"/>
</dbReference>
<protein>
    <submittedName>
        <fullName evidence="1">Uncharacterized protein</fullName>
    </submittedName>
</protein>